<protein>
    <recommendedName>
        <fullName evidence="2">Acid ceramidase N-terminal domain-containing protein</fullName>
    </recommendedName>
</protein>
<organism evidence="3 4">
    <name type="scientific">Cryoendolithus antarcticus</name>
    <dbReference type="NCBI Taxonomy" id="1507870"/>
    <lineage>
        <taxon>Eukaryota</taxon>
        <taxon>Fungi</taxon>
        <taxon>Dikarya</taxon>
        <taxon>Ascomycota</taxon>
        <taxon>Pezizomycotina</taxon>
        <taxon>Dothideomycetes</taxon>
        <taxon>Dothideomycetidae</taxon>
        <taxon>Cladosporiales</taxon>
        <taxon>Cladosporiaceae</taxon>
        <taxon>Cryoendolithus</taxon>
    </lineage>
</organism>
<name>A0A1V8TV52_9PEZI</name>
<feature type="domain" description="Acid ceramidase N-terminal" evidence="2">
    <location>
        <begin position="49"/>
        <end position="108"/>
    </location>
</feature>
<dbReference type="InParanoid" id="A0A1V8TV52"/>
<dbReference type="EMBL" id="NAJO01000001">
    <property type="protein sequence ID" value="OQO15062.1"/>
    <property type="molecule type" value="Genomic_DNA"/>
</dbReference>
<dbReference type="AlphaFoldDB" id="A0A1V8TV52"/>
<feature type="region of interest" description="Disordered" evidence="1">
    <location>
        <begin position="1"/>
        <end position="29"/>
    </location>
</feature>
<evidence type="ECO:0000313" key="3">
    <source>
        <dbReference type="EMBL" id="OQO15062.1"/>
    </source>
</evidence>
<accession>A0A1V8TV52</accession>
<dbReference type="STRING" id="1507870.A0A1V8TV52"/>
<evidence type="ECO:0000256" key="1">
    <source>
        <dbReference type="SAM" id="MobiDB-lite"/>
    </source>
</evidence>
<dbReference type="Pfam" id="PF15508">
    <property type="entry name" value="NAAA-beta"/>
    <property type="match status" value="1"/>
</dbReference>
<sequence>MPPTTRSRAAQSTARLLPGQGDASSNDATFLTNDTTWAKRKRVPNEPQSIPTFAIDLSLPPEQRYTEVCAAFKDEMLGLRELFDDVVGSMLPFLPSTLLKRICWLLLRGVYDAEETAELKCAEYNYRKLLQQQEGQTSPGSTAKAPNATFVKLPSVDDIVDLVQIFGGAAENVTTTYAFGEDDGASQLGFYQPNTGLRRRAGLKPPIALTASELTAQASKGCSLLYMMAASADDALVRMQRNPASKGLLSSQSIFTNAGDLKTRGGWSDKKSGMTLANWAYAGIPKIVEELKIKTTDDKANLNVQLTQDQQVNGYAISKGTYNQFMNIQLGLVIPYYIYSPQHEMKVNSKQGKAVDLSRYSDVLFLYWKKLCGRTTTSVCPLKYFLFLNIENQQTWATVLNVLGSKKLTEWPGVMFDMNSDEGKALLATQIGNALAWFLIQHKAALGTQIVTKVLQFVARLNVSMAAKAIQVRVFKNTGATSRDTDTPYPNLFFYTGDAPKDDHCSPSDSCCCPKV</sequence>
<dbReference type="InterPro" id="IPR029130">
    <property type="entry name" value="Acid_ceramidase_N"/>
</dbReference>
<keyword evidence="4" id="KW-1185">Reference proteome</keyword>
<dbReference type="Proteomes" id="UP000192596">
    <property type="component" value="Unassembled WGS sequence"/>
</dbReference>
<evidence type="ECO:0000259" key="2">
    <source>
        <dbReference type="Pfam" id="PF15508"/>
    </source>
</evidence>
<evidence type="ECO:0000313" key="4">
    <source>
        <dbReference type="Proteomes" id="UP000192596"/>
    </source>
</evidence>
<feature type="compositionally biased region" description="Polar residues" evidence="1">
    <location>
        <begin position="1"/>
        <end position="14"/>
    </location>
</feature>
<gene>
    <name evidence="3" type="ORF">B0A48_00444</name>
</gene>
<reference evidence="4" key="1">
    <citation type="submission" date="2017-03" db="EMBL/GenBank/DDBJ databases">
        <title>Genomes of endolithic fungi from Antarctica.</title>
        <authorList>
            <person name="Coleine C."/>
            <person name="Masonjones S."/>
            <person name="Stajich J.E."/>
        </authorList>
    </citation>
    <scope>NUCLEOTIDE SEQUENCE [LARGE SCALE GENOMIC DNA]</scope>
    <source>
        <strain evidence="4">CCFEE 5527</strain>
    </source>
</reference>
<dbReference type="OrthoDB" id="5337308at2759"/>
<proteinExistence type="predicted"/>
<comment type="caution">
    <text evidence="3">The sequence shown here is derived from an EMBL/GenBank/DDBJ whole genome shotgun (WGS) entry which is preliminary data.</text>
</comment>